<dbReference type="Proteomes" id="UP000016930">
    <property type="component" value="Unassembled WGS sequence"/>
</dbReference>
<proteinExistence type="predicted"/>
<dbReference type="InterPro" id="IPR036537">
    <property type="entry name" value="Adaptor_Cbl_N_dom_sf"/>
</dbReference>
<organism evidence="1 2">
    <name type="scientific">Ceriporiopsis subvermispora (strain B)</name>
    <name type="common">White-rot fungus</name>
    <name type="synonym">Gelatoporia subvermispora</name>
    <dbReference type="NCBI Taxonomy" id="914234"/>
    <lineage>
        <taxon>Eukaryota</taxon>
        <taxon>Fungi</taxon>
        <taxon>Dikarya</taxon>
        <taxon>Basidiomycota</taxon>
        <taxon>Agaricomycotina</taxon>
        <taxon>Agaricomycetes</taxon>
        <taxon>Polyporales</taxon>
        <taxon>Gelatoporiaceae</taxon>
        <taxon>Gelatoporia</taxon>
    </lineage>
</organism>
<evidence type="ECO:0000313" key="2">
    <source>
        <dbReference type="Proteomes" id="UP000016930"/>
    </source>
</evidence>
<protein>
    <submittedName>
        <fullName evidence="1">Uncharacterized protein</fullName>
    </submittedName>
</protein>
<evidence type="ECO:0000313" key="1">
    <source>
        <dbReference type="EMBL" id="EMD39424.1"/>
    </source>
</evidence>
<dbReference type="AlphaFoldDB" id="M2PS32"/>
<dbReference type="HOGENOM" id="CLU_446876_0_0_1"/>
<reference evidence="1 2" key="1">
    <citation type="journal article" date="2012" name="Proc. Natl. Acad. Sci. U.S.A.">
        <title>Comparative genomics of Ceriporiopsis subvermispora and Phanerochaete chrysosporium provide insight into selective ligninolysis.</title>
        <authorList>
            <person name="Fernandez-Fueyo E."/>
            <person name="Ruiz-Duenas F.J."/>
            <person name="Ferreira P."/>
            <person name="Floudas D."/>
            <person name="Hibbett D.S."/>
            <person name="Canessa P."/>
            <person name="Larrondo L.F."/>
            <person name="James T.Y."/>
            <person name="Seelenfreund D."/>
            <person name="Lobos S."/>
            <person name="Polanco R."/>
            <person name="Tello M."/>
            <person name="Honda Y."/>
            <person name="Watanabe T."/>
            <person name="Watanabe T."/>
            <person name="Ryu J.S."/>
            <person name="Kubicek C.P."/>
            <person name="Schmoll M."/>
            <person name="Gaskell J."/>
            <person name="Hammel K.E."/>
            <person name="St John F.J."/>
            <person name="Vanden Wymelenberg A."/>
            <person name="Sabat G."/>
            <person name="Splinter BonDurant S."/>
            <person name="Syed K."/>
            <person name="Yadav J.S."/>
            <person name="Doddapaneni H."/>
            <person name="Subramanian V."/>
            <person name="Lavin J.L."/>
            <person name="Oguiza J.A."/>
            <person name="Perez G."/>
            <person name="Pisabarro A.G."/>
            <person name="Ramirez L."/>
            <person name="Santoyo F."/>
            <person name="Master E."/>
            <person name="Coutinho P.M."/>
            <person name="Henrissat B."/>
            <person name="Lombard V."/>
            <person name="Magnuson J.K."/>
            <person name="Kuees U."/>
            <person name="Hori C."/>
            <person name="Igarashi K."/>
            <person name="Samejima M."/>
            <person name="Held B.W."/>
            <person name="Barry K.W."/>
            <person name="LaButti K.M."/>
            <person name="Lapidus A."/>
            <person name="Lindquist E.A."/>
            <person name="Lucas S.M."/>
            <person name="Riley R."/>
            <person name="Salamov A.A."/>
            <person name="Hoffmeister D."/>
            <person name="Schwenk D."/>
            <person name="Hadar Y."/>
            <person name="Yarden O."/>
            <person name="de Vries R.P."/>
            <person name="Wiebenga A."/>
            <person name="Stenlid J."/>
            <person name="Eastwood D."/>
            <person name="Grigoriev I.V."/>
            <person name="Berka R.M."/>
            <person name="Blanchette R.A."/>
            <person name="Kersten P."/>
            <person name="Martinez A.T."/>
            <person name="Vicuna R."/>
            <person name="Cullen D."/>
        </authorList>
    </citation>
    <scope>NUCLEOTIDE SEQUENCE [LARGE SCALE GENOMIC DNA]</scope>
    <source>
        <strain evidence="1 2">B</strain>
    </source>
</reference>
<accession>M2PS32</accession>
<dbReference type="InterPro" id="IPR059179">
    <property type="entry name" value="MLKL-like_MCAfunc"/>
</dbReference>
<gene>
    <name evidence="1" type="ORF">CERSUDRAFT_113074</name>
</gene>
<name>M2PS32_CERS8</name>
<keyword evidence="2" id="KW-1185">Reference proteome</keyword>
<dbReference type="Gene3D" id="1.20.930.20">
    <property type="entry name" value="Adaptor protein Cbl, N-terminal domain"/>
    <property type="match status" value="1"/>
</dbReference>
<dbReference type="EMBL" id="KB445794">
    <property type="protein sequence ID" value="EMD39424.1"/>
    <property type="molecule type" value="Genomic_DNA"/>
</dbReference>
<dbReference type="CDD" id="cd21037">
    <property type="entry name" value="MLKL_NTD"/>
    <property type="match status" value="1"/>
</dbReference>
<dbReference type="GO" id="GO:0007166">
    <property type="term" value="P:cell surface receptor signaling pathway"/>
    <property type="evidence" value="ECO:0007669"/>
    <property type="project" value="InterPro"/>
</dbReference>
<sequence length="611" mass="69537">MPRISSDDVLAHSITVLKAFKEASGAISAVPALPAVVGALLEVVETIETVRENRKLCSELKERVVELGNELKEDFEKYRDAAEPSLNEQLDRMLSLLEDIKGELDTLSRKGRLSRLAHYGSTKEALKRHLGTVDQIKHKYVRTMLTALLTTALQQASFTKDQHLLFREVELRRIHKRDVISQSDIYSEQWIAEYGNHPVAVRYLRPEQDIEDIHKKIQAYSPCRSIHIAQYLGRSHPAMTHAFVVLETGGVDTIHYFRSPGNALEKLRFYLQMLADWEDLLRYIKAGGLLPSTNKEWHIHSPACLSSLSVGKHGTFIVSAEDLKETSDACLDHRFRMADEKYDHVATTERTHRILSYDAGSRSMMHILDCGMRPALGLGIGDLHKARLPQIWSYRMAERGVHATAGDYGYEDRQRGHFVRLGNVFDIVGHERFAFWENVTYVDGIVQTVETCDVSAQQVWSLVPGHDKWIGRALRRWIDPEHLERFWWLYACDVAERHTISLEDLVVVQTLSYTRNLWTTPNIKISDAIYFHCLPAMASGEMPSPFGYWSIGAEPSPGPWPDILIPGLELNRRKDIQYAYLSATQASLVACFFHCLGDMCLPSPDSRISHH</sequence>